<dbReference type="SUPFAM" id="SSF118116">
    <property type="entry name" value="DNA mismatch repair protein MutL"/>
    <property type="match status" value="1"/>
</dbReference>
<organism evidence="7 8">
    <name type="scientific">Thermus filiformis</name>
    <dbReference type="NCBI Taxonomy" id="276"/>
    <lineage>
        <taxon>Bacteria</taxon>
        <taxon>Thermotogati</taxon>
        <taxon>Deinococcota</taxon>
        <taxon>Deinococci</taxon>
        <taxon>Thermales</taxon>
        <taxon>Thermaceae</taxon>
        <taxon>Thermus</taxon>
    </lineage>
</organism>
<dbReference type="InterPro" id="IPR013507">
    <property type="entry name" value="DNA_mismatch_S5_2-like"/>
</dbReference>
<dbReference type="Pfam" id="PF08676">
    <property type="entry name" value="MutL_C"/>
    <property type="match status" value="1"/>
</dbReference>
<dbReference type="RefSeq" id="WP_038063071.1">
    <property type="nucleotide sequence ID" value="NZ_JPSL02000040.1"/>
</dbReference>
<evidence type="ECO:0000259" key="6">
    <source>
        <dbReference type="SMART" id="SM01340"/>
    </source>
</evidence>
<sequence>MIRVLPEEVLREIAAGEVVFSVADAVRELLENSLDAGATRVQVALWGGGLERLLVRDNGQGIPKEELPLAVERHTTSKLERLDRIQTLGFRGEGLYALRQAGRLRLTSRPREQLGAATVEAFLDEVRFYAHPGPPGTEAELKDLFLHLPARRRGLSPKEEERKVLLLLFRYLLHHPHLALGVRADGEERFVYPGGGFLEAAKAVWGPVVANRLLKVEHREGPYALEGLLSRPELARPRRDRLFLAVNGRPAEWPEGLLKAVLSAYRELLPKNSFPVGVLNLTLPPEEVLVHTAPEKARLRLLKDLSPFVEEGVRRALTSVPLARALPERSFGLFPVQGSGGFRLRYLGQFREAYLLAEGEGTLFIVDQHAAHERVLYEEILRRFKEEPPVELPAPEVVALSPEEEAHLEAASELGFVLEPFGPGRYLVRRVPAFLLLMGKGFGLLLEEALKEVLKTPFTPLEALRRVAARMACLPAVKAGHPLAQAPAQALLDALLACETPWVCPHGRPTVLALSEEELVRRFGRRSVRMVQSPS</sequence>
<dbReference type="HAMAP" id="MF_00149">
    <property type="entry name" value="DNA_mis_repair"/>
    <property type="match status" value="1"/>
</dbReference>
<dbReference type="GO" id="GO:0032300">
    <property type="term" value="C:mismatch repair complex"/>
    <property type="evidence" value="ECO:0007669"/>
    <property type="project" value="InterPro"/>
</dbReference>
<reference evidence="7 8" key="1">
    <citation type="journal article" date="2015" name="Genome Announc.">
        <title>Draft Genome Sequence of the Thermophile Thermus filiformis ATCC 43280, Producer of Carotenoid-(Di)glucoside-Branched Fatty Acid (Di)esters and Source of Hyperthermostable Enzymes of Biotechnological Interest.</title>
        <authorList>
            <person name="Mandelli F."/>
            <person name="Oliveira Ramires B."/>
            <person name="Couger M.B."/>
            <person name="Paixao D.A."/>
            <person name="Camilo C.M."/>
            <person name="Polikarpov I."/>
            <person name="Prade R."/>
            <person name="Riano-Pachon D.M."/>
            <person name="Squina F.M."/>
        </authorList>
    </citation>
    <scope>NUCLEOTIDE SEQUENCE [LARGE SCALE GENOMIC DNA]</scope>
    <source>
        <strain evidence="7 8">ATCC 43280</strain>
    </source>
</reference>
<dbReference type="CDD" id="cd00782">
    <property type="entry name" value="MutL_Trans"/>
    <property type="match status" value="1"/>
</dbReference>
<dbReference type="GO" id="GO:0030983">
    <property type="term" value="F:mismatched DNA binding"/>
    <property type="evidence" value="ECO:0007669"/>
    <property type="project" value="InterPro"/>
</dbReference>
<dbReference type="STRING" id="276.THFILI_10175"/>
<dbReference type="AlphaFoldDB" id="A0A0A2WR73"/>
<dbReference type="InterPro" id="IPR037198">
    <property type="entry name" value="MutL_C_sf"/>
</dbReference>
<dbReference type="PANTHER" id="PTHR10073:SF12">
    <property type="entry name" value="DNA MISMATCH REPAIR PROTEIN MLH1"/>
    <property type="match status" value="1"/>
</dbReference>
<dbReference type="PROSITE" id="PS00058">
    <property type="entry name" value="DNA_MISMATCH_REPAIR_1"/>
    <property type="match status" value="1"/>
</dbReference>
<dbReference type="InterPro" id="IPR014721">
    <property type="entry name" value="Ribsml_uS5_D2-typ_fold_subgr"/>
</dbReference>
<evidence type="ECO:0000256" key="1">
    <source>
        <dbReference type="ARBA" id="ARBA00006082"/>
    </source>
</evidence>
<dbReference type="Pfam" id="PF13589">
    <property type="entry name" value="HATPase_c_3"/>
    <property type="match status" value="1"/>
</dbReference>
<comment type="caution">
    <text evidence="7">The sequence shown here is derived from an EMBL/GenBank/DDBJ whole genome shotgun (WGS) entry which is preliminary data.</text>
</comment>
<dbReference type="OrthoDB" id="9763467at2"/>
<evidence type="ECO:0000259" key="5">
    <source>
        <dbReference type="SMART" id="SM00853"/>
    </source>
</evidence>
<dbReference type="GO" id="GO:0140664">
    <property type="term" value="F:ATP-dependent DNA damage sensor activity"/>
    <property type="evidence" value="ECO:0007669"/>
    <property type="project" value="InterPro"/>
</dbReference>
<dbReference type="InterPro" id="IPR036890">
    <property type="entry name" value="HATPase_C_sf"/>
</dbReference>
<dbReference type="SUPFAM" id="SSF54211">
    <property type="entry name" value="Ribosomal protein S5 domain 2-like"/>
    <property type="match status" value="1"/>
</dbReference>
<feature type="domain" description="DNA mismatch repair protein S5" evidence="6">
    <location>
        <begin position="201"/>
        <end position="318"/>
    </location>
</feature>
<feature type="domain" description="MutL C-terminal dimerisation" evidence="5">
    <location>
        <begin position="346"/>
        <end position="483"/>
    </location>
</feature>
<evidence type="ECO:0000256" key="2">
    <source>
        <dbReference type="ARBA" id="ARBA00022763"/>
    </source>
</evidence>
<evidence type="ECO:0000256" key="3">
    <source>
        <dbReference type="ARBA" id="ARBA00023204"/>
    </source>
</evidence>
<dbReference type="GO" id="GO:0016887">
    <property type="term" value="F:ATP hydrolysis activity"/>
    <property type="evidence" value="ECO:0007669"/>
    <property type="project" value="InterPro"/>
</dbReference>
<dbReference type="InterPro" id="IPR002099">
    <property type="entry name" value="MutL/Mlh/PMS"/>
</dbReference>
<dbReference type="Gene3D" id="3.30.565.10">
    <property type="entry name" value="Histidine kinase-like ATPase, C-terminal domain"/>
    <property type="match status" value="1"/>
</dbReference>
<evidence type="ECO:0000256" key="4">
    <source>
        <dbReference type="HAMAP-Rule" id="MF_00149"/>
    </source>
</evidence>
<keyword evidence="2 4" id="KW-0227">DNA damage</keyword>
<proteinExistence type="inferred from homology"/>
<dbReference type="Pfam" id="PF01119">
    <property type="entry name" value="DNA_mis_repair"/>
    <property type="match status" value="1"/>
</dbReference>
<dbReference type="NCBIfam" id="TIGR00585">
    <property type="entry name" value="mutl"/>
    <property type="match status" value="1"/>
</dbReference>
<dbReference type="SUPFAM" id="SSF55874">
    <property type="entry name" value="ATPase domain of HSP90 chaperone/DNA topoisomerase II/histidine kinase"/>
    <property type="match status" value="1"/>
</dbReference>
<gene>
    <name evidence="4" type="primary">mutL</name>
    <name evidence="7" type="ORF">THFILI_10175</name>
</gene>
<accession>A0A0A2WR73</accession>
<protein>
    <recommendedName>
        <fullName evidence="4">DNA mismatch repair protein MutL</fullName>
    </recommendedName>
</protein>
<dbReference type="GO" id="GO:0005524">
    <property type="term" value="F:ATP binding"/>
    <property type="evidence" value="ECO:0007669"/>
    <property type="project" value="InterPro"/>
</dbReference>
<keyword evidence="8" id="KW-1185">Reference proteome</keyword>
<dbReference type="SMART" id="SM01340">
    <property type="entry name" value="DNA_mis_repair"/>
    <property type="match status" value="1"/>
</dbReference>
<dbReference type="Proteomes" id="UP000030364">
    <property type="component" value="Unassembled WGS sequence"/>
</dbReference>
<dbReference type="EMBL" id="JPSL02000040">
    <property type="protein sequence ID" value="KGQ22318.2"/>
    <property type="molecule type" value="Genomic_DNA"/>
</dbReference>
<dbReference type="PANTHER" id="PTHR10073">
    <property type="entry name" value="DNA MISMATCH REPAIR PROTEIN MLH, PMS, MUTL"/>
    <property type="match status" value="1"/>
</dbReference>
<keyword evidence="3 4" id="KW-0234">DNA repair</keyword>
<evidence type="ECO:0000313" key="7">
    <source>
        <dbReference type="EMBL" id="KGQ22318.2"/>
    </source>
</evidence>
<dbReference type="InterPro" id="IPR042121">
    <property type="entry name" value="MutL_C_regsub"/>
</dbReference>
<dbReference type="GO" id="GO:0006298">
    <property type="term" value="P:mismatch repair"/>
    <property type="evidence" value="ECO:0007669"/>
    <property type="project" value="UniProtKB-UniRule"/>
</dbReference>
<dbReference type="InterPro" id="IPR038973">
    <property type="entry name" value="MutL/Mlh/Pms-like"/>
</dbReference>
<dbReference type="InterPro" id="IPR020667">
    <property type="entry name" value="DNA_mismatch_repair_MutL"/>
</dbReference>
<name>A0A0A2WR73_THEFI</name>
<comment type="similarity">
    <text evidence="1 4">Belongs to the DNA mismatch repair MutL/HexB family.</text>
</comment>
<dbReference type="CDD" id="cd16926">
    <property type="entry name" value="HATPase_MutL-MLH-PMS-like"/>
    <property type="match status" value="1"/>
</dbReference>
<dbReference type="Gene3D" id="3.30.1370.100">
    <property type="entry name" value="MutL, C-terminal domain, regulatory subdomain"/>
    <property type="match status" value="1"/>
</dbReference>
<evidence type="ECO:0000313" key="8">
    <source>
        <dbReference type="Proteomes" id="UP000030364"/>
    </source>
</evidence>
<dbReference type="Gene3D" id="3.30.1540.20">
    <property type="entry name" value="MutL, C-terminal domain, dimerisation subdomain"/>
    <property type="match status" value="1"/>
</dbReference>
<dbReference type="SMR" id="A0A0A2WR73"/>
<dbReference type="InterPro" id="IPR042120">
    <property type="entry name" value="MutL_C_dimsub"/>
</dbReference>
<dbReference type="Gene3D" id="3.30.230.10">
    <property type="match status" value="1"/>
</dbReference>
<dbReference type="SMART" id="SM00853">
    <property type="entry name" value="MutL_C"/>
    <property type="match status" value="1"/>
</dbReference>
<comment type="function">
    <text evidence="4">This protein is involved in the repair of mismatches in DNA. It is required for dam-dependent methyl-directed DNA mismatch repair. May act as a 'molecular matchmaker', a protein that promotes the formation of a stable complex between two or more DNA-binding proteins in an ATP-dependent manner without itself being part of a final effector complex.</text>
</comment>
<dbReference type="InterPro" id="IPR014762">
    <property type="entry name" value="DNA_mismatch_repair_CS"/>
</dbReference>
<dbReference type="InterPro" id="IPR020568">
    <property type="entry name" value="Ribosomal_Su5_D2-typ_SF"/>
</dbReference>
<dbReference type="InterPro" id="IPR014790">
    <property type="entry name" value="MutL_C"/>
</dbReference>